<feature type="compositionally biased region" description="Low complexity" evidence="16">
    <location>
        <begin position="586"/>
        <end position="597"/>
    </location>
</feature>
<keyword evidence="8" id="KW-0375">Hydrogen ion transport</keyword>
<dbReference type="GO" id="GO:0005794">
    <property type="term" value="C:Golgi apparatus"/>
    <property type="evidence" value="ECO:0007669"/>
    <property type="project" value="UniProtKB-SubCell"/>
</dbReference>
<dbReference type="Proteomes" id="UP000053105">
    <property type="component" value="Unassembled WGS sequence"/>
</dbReference>
<keyword evidence="9" id="KW-0653">Protein transport</keyword>
<feature type="domain" description="V-SNARE coiled-coil homology" evidence="19">
    <location>
        <begin position="175"/>
        <end position="235"/>
    </location>
</feature>
<dbReference type="SUPFAM" id="SSF64356">
    <property type="entry name" value="SNARE-like"/>
    <property type="match status" value="1"/>
</dbReference>
<keyword evidence="10 17" id="KW-1133">Transmembrane helix</keyword>
<keyword evidence="5" id="KW-0813">Transport</keyword>
<reference evidence="20 21" key="1">
    <citation type="submission" date="2015-07" db="EMBL/GenBank/DDBJ databases">
        <title>The genome of Melipona quadrifasciata.</title>
        <authorList>
            <person name="Pan H."/>
            <person name="Kapheim K."/>
        </authorList>
    </citation>
    <scope>NUCLEOTIDE SEQUENCE [LARGE SCALE GENOMIC DNA]</scope>
    <source>
        <strain evidence="20">0111107301</strain>
        <tissue evidence="20">Whole body</tissue>
    </source>
</reference>
<evidence type="ECO:0000259" key="18">
    <source>
        <dbReference type="PROSITE" id="PS50859"/>
    </source>
</evidence>
<dbReference type="Pfam" id="PF03189">
    <property type="entry name" value="Otopetrin"/>
    <property type="match status" value="1"/>
</dbReference>
<feature type="region of interest" description="Disordered" evidence="16">
    <location>
        <begin position="573"/>
        <end position="597"/>
    </location>
</feature>
<protein>
    <submittedName>
        <fullName evidence="20">Vesicle-associated membrane protein 7</fullName>
    </submittedName>
</protein>
<feature type="region of interest" description="Disordered" evidence="16">
    <location>
        <begin position="320"/>
        <end position="342"/>
    </location>
</feature>
<dbReference type="Pfam" id="PF13774">
    <property type="entry name" value="Longin"/>
    <property type="match status" value="1"/>
</dbReference>
<evidence type="ECO:0000256" key="4">
    <source>
        <dbReference type="ARBA" id="ARBA00008025"/>
    </source>
</evidence>
<evidence type="ECO:0000259" key="19">
    <source>
        <dbReference type="PROSITE" id="PS50892"/>
    </source>
</evidence>
<dbReference type="InterPro" id="IPR010908">
    <property type="entry name" value="Longin_dom"/>
</dbReference>
<evidence type="ECO:0000256" key="1">
    <source>
        <dbReference type="ARBA" id="ARBA00004198"/>
    </source>
</evidence>
<feature type="transmembrane region" description="Helical" evidence="17">
    <location>
        <begin position="657"/>
        <end position="676"/>
    </location>
</feature>
<evidence type="ECO:0000256" key="11">
    <source>
        <dbReference type="ARBA" id="ARBA00023065"/>
    </source>
</evidence>
<evidence type="ECO:0000256" key="2">
    <source>
        <dbReference type="ARBA" id="ARBA00004651"/>
    </source>
</evidence>
<keyword evidence="21" id="KW-1185">Reference proteome</keyword>
<dbReference type="PROSITE" id="PS50859">
    <property type="entry name" value="LONGIN"/>
    <property type="match status" value="1"/>
</dbReference>
<dbReference type="GO" id="GO:0015031">
    <property type="term" value="P:protein transport"/>
    <property type="evidence" value="ECO:0007669"/>
    <property type="project" value="UniProtKB-KW"/>
</dbReference>
<evidence type="ECO:0000256" key="15">
    <source>
        <dbReference type="PROSITE-ProRule" id="PRU00290"/>
    </source>
</evidence>
<dbReference type="InterPro" id="IPR042855">
    <property type="entry name" value="V_SNARE_CC"/>
</dbReference>
<dbReference type="OrthoDB" id="248747at2759"/>
<dbReference type="GO" id="GO:0016192">
    <property type="term" value="P:vesicle-mediated transport"/>
    <property type="evidence" value="ECO:0007669"/>
    <property type="project" value="InterPro"/>
</dbReference>
<dbReference type="Pfam" id="PF00957">
    <property type="entry name" value="Synaptobrevin"/>
    <property type="match status" value="1"/>
</dbReference>
<dbReference type="CDD" id="cd14824">
    <property type="entry name" value="Longin"/>
    <property type="match status" value="1"/>
</dbReference>
<evidence type="ECO:0000256" key="17">
    <source>
        <dbReference type="SAM" id="Phobius"/>
    </source>
</evidence>
<dbReference type="SMART" id="SM01270">
    <property type="entry name" value="Longin"/>
    <property type="match status" value="1"/>
</dbReference>
<evidence type="ECO:0000256" key="12">
    <source>
        <dbReference type="ARBA" id="ARBA00023136"/>
    </source>
</evidence>
<dbReference type="InterPro" id="IPR004878">
    <property type="entry name" value="Otopetrin"/>
</dbReference>
<evidence type="ECO:0000256" key="16">
    <source>
        <dbReference type="SAM" id="MobiDB-lite"/>
    </source>
</evidence>
<sequence length="789" mass="88525">MTKALNMVACTPVEDELVLGSATPSLSRDENTVIYPFLRSATSLPHCTFIMPILYSVVAKGTTILAKYASCTGNFDEVTENILAKKVENDKLTYSQGQYFFHCICEDNIVYMCITDNNYQKSKAFLFLAEIKARFLAVYGQDVQTALPYAMNTDFARTLASTMKHYNDSSHKIDMLDSVLGDLDELKDIMSKSIDNVTMRGERLELLVNKTENLSTNSVTFRKTSRNLARSLFWKNVKIYVIVGVILIGIDSDIEEVTRPGENSDPMMDNHLEENGNELPPIEDITTIPEEASEELREEEEAAAMEAALRTPEGPIINTEAEKPAQQPPPSQLSTLAPQERDDKTAKHGLEFVSVLHKGDVGPCACLANDSEGHQIFPTIKDSPYVSRSSRVSPGFREKLRKVWLVERPSIPMNRSAKDRAEIMRKHGLFSWPGLPAALPSPASPSAVIVSPETLSRHSSSSPSRAHRPPQFALALPCSSQPISAVCYPAPTFLDVAEDRKWKKLGCDALATTFSALYGKLLVVMGIAFPMAEVISTYIPPSFYEGFYLYLYFGSMIFLVYMYATLLRDGKPKSKKRKDVCDLDSSRSSSGAGGDSDAADAAYPHMSNVRPVQHYGSFYLRMGAVAFGIGSMIYSGLEFGQYFELEQNTKCHNIMLALTPATRMAFIFIQMYFIFLNNEQMKVYRHRVVARFGLMHMIGTNLSVWLNVLVQETKHEILTFYNPENNSLRISHRLGTFNDALRRICQVLTLELLYISSLHYHERDNSYLCFEFIFIHTCSESERIALSDC</sequence>
<evidence type="ECO:0000256" key="5">
    <source>
        <dbReference type="ARBA" id="ARBA00022448"/>
    </source>
</evidence>
<evidence type="ECO:0000256" key="3">
    <source>
        <dbReference type="ARBA" id="ARBA00006513"/>
    </source>
</evidence>
<dbReference type="Gene3D" id="3.30.450.50">
    <property type="entry name" value="Longin domain"/>
    <property type="match status" value="1"/>
</dbReference>
<feature type="domain" description="Longin" evidence="18">
    <location>
        <begin position="57"/>
        <end position="159"/>
    </location>
</feature>
<keyword evidence="12 17" id="KW-0472">Membrane</keyword>
<evidence type="ECO:0000256" key="9">
    <source>
        <dbReference type="ARBA" id="ARBA00022927"/>
    </source>
</evidence>
<organism evidence="20 21">
    <name type="scientific">Melipona quadrifasciata</name>
    <dbReference type="NCBI Taxonomy" id="166423"/>
    <lineage>
        <taxon>Eukaryota</taxon>
        <taxon>Metazoa</taxon>
        <taxon>Ecdysozoa</taxon>
        <taxon>Arthropoda</taxon>
        <taxon>Hexapoda</taxon>
        <taxon>Insecta</taxon>
        <taxon>Pterygota</taxon>
        <taxon>Neoptera</taxon>
        <taxon>Endopterygota</taxon>
        <taxon>Hymenoptera</taxon>
        <taxon>Apocrita</taxon>
        <taxon>Aculeata</taxon>
        <taxon>Apoidea</taxon>
        <taxon>Anthophila</taxon>
        <taxon>Apidae</taxon>
        <taxon>Melipona</taxon>
    </lineage>
</organism>
<comment type="similarity">
    <text evidence="4">Belongs to the synaptobrevin family.</text>
</comment>
<dbReference type="Gene3D" id="1.20.5.110">
    <property type="match status" value="1"/>
</dbReference>
<dbReference type="PROSITE" id="PS50892">
    <property type="entry name" value="V_SNARE"/>
    <property type="match status" value="1"/>
</dbReference>
<evidence type="ECO:0000256" key="6">
    <source>
        <dbReference type="ARBA" id="ARBA00022475"/>
    </source>
</evidence>
<comment type="similarity">
    <text evidence="3">Belongs to the otopetrin family.</text>
</comment>
<evidence type="ECO:0000256" key="13">
    <source>
        <dbReference type="ARBA" id="ARBA00023303"/>
    </source>
</evidence>
<keyword evidence="11" id="KW-0406">Ion transport</keyword>
<gene>
    <name evidence="20" type="ORF">WN51_03353</name>
</gene>
<dbReference type="EMBL" id="KQ435850">
    <property type="protein sequence ID" value="KOX70924.1"/>
    <property type="molecule type" value="Genomic_DNA"/>
</dbReference>
<feature type="transmembrane region" description="Helical" evidence="17">
    <location>
        <begin position="549"/>
        <end position="567"/>
    </location>
</feature>
<dbReference type="AlphaFoldDB" id="A0A0N0U4A0"/>
<feature type="transmembrane region" description="Helical" evidence="17">
    <location>
        <begin position="509"/>
        <end position="529"/>
    </location>
</feature>
<evidence type="ECO:0000313" key="20">
    <source>
        <dbReference type="EMBL" id="KOX70924.1"/>
    </source>
</evidence>
<dbReference type="InterPro" id="IPR001388">
    <property type="entry name" value="Synaptobrevin-like"/>
</dbReference>
<keyword evidence="6" id="KW-1003">Cell membrane</keyword>
<accession>A0A0N0U4A0</accession>
<dbReference type="CDD" id="cd15871">
    <property type="entry name" value="R-SNARE_VAMP7"/>
    <property type="match status" value="1"/>
</dbReference>
<proteinExistence type="inferred from homology"/>
<dbReference type="SUPFAM" id="SSF58038">
    <property type="entry name" value="SNARE fusion complex"/>
    <property type="match status" value="1"/>
</dbReference>
<dbReference type="FunFam" id="1.20.5.110:FF:000004">
    <property type="entry name" value="Vesicle-associated membrane protein 7"/>
    <property type="match status" value="1"/>
</dbReference>
<keyword evidence="15" id="KW-0175">Coiled coil</keyword>
<feature type="transmembrane region" description="Helical" evidence="17">
    <location>
        <begin position="618"/>
        <end position="637"/>
    </location>
</feature>
<evidence type="ECO:0000256" key="14">
    <source>
        <dbReference type="ARBA" id="ARBA00046280"/>
    </source>
</evidence>
<comment type="subcellular location">
    <subcellularLocation>
        <location evidence="2">Cell membrane</location>
        <topology evidence="2">Multi-pass membrane protein</topology>
    </subcellularLocation>
    <subcellularLocation>
        <location evidence="14">Endomembrane system</location>
        <topology evidence="14">Single-pass type IV membrane protein</topology>
    </subcellularLocation>
    <subcellularLocation>
        <location evidence="1">Golgi apparatus</location>
        <location evidence="1">trans-Golgi network membrane</location>
    </subcellularLocation>
</comment>
<feature type="transmembrane region" description="Helical" evidence="17">
    <location>
        <begin position="688"/>
        <end position="710"/>
    </location>
</feature>
<dbReference type="PANTHER" id="PTHR21522:SF61">
    <property type="entry name" value="PROTON CHANNEL OTOPLC"/>
    <property type="match status" value="1"/>
</dbReference>
<keyword evidence="13" id="KW-0407">Ion channel</keyword>
<evidence type="ECO:0000256" key="7">
    <source>
        <dbReference type="ARBA" id="ARBA00022692"/>
    </source>
</evidence>
<name>A0A0N0U4A0_9HYME</name>
<dbReference type="PRINTS" id="PR00219">
    <property type="entry name" value="SYNAPTOBREVN"/>
</dbReference>
<dbReference type="GO" id="GO:0015252">
    <property type="term" value="F:proton channel activity"/>
    <property type="evidence" value="ECO:0007669"/>
    <property type="project" value="InterPro"/>
</dbReference>
<evidence type="ECO:0000256" key="8">
    <source>
        <dbReference type="ARBA" id="ARBA00022781"/>
    </source>
</evidence>
<dbReference type="InterPro" id="IPR011012">
    <property type="entry name" value="Longin-like_dom_sf"/>
</dbReference>
<evidence type="ECO:0000256" key="10">
    <source>
        <dbReference type="ARBA" id="ARBA00022989"/>
    </source>
</evidence>
<dbReference type="GO" id="GO:0005886">
    <property type="term" value="C:plasma membrane"/>
    <property type="evidence" value="ECO:0007669"/>
    <property type="project" value="UniProtKB-SubCell"/>
</dbReference>
<dbReference type="FunFam" id="3.30.450.50:FF:000015">
    <property type="entry name" value="Synaptobrevin 2 isoform 1"/>
    <property type="match status" value="1"/>
</dbReference>
<evidence type="ECO:0000313" key="21">
    <source>
        <dbReference type="Proteomes" id="UP000053105"/>
    </source>
</evidence>
<dbReference type="PANTHER" id="PTHR21522">
    <property type="entry name" value="PROTON CHANNEL OTOP"/>
    <property type="match status" value="1"/>
</dbReference>
<keyword evidence="7 17" id="KW-0812">Transmembrane</keyword>